<organism evidence="1 2">
    <name type="scientific">Lithocarpus litseifolius</name>
    <dbReference type="NCBI Taxonomy" id="425828"/>
    <lineage>
        <taxon>Eukaryota</taxon>
        <taxon>Viridiplantae</taxon>
        <taxon>Streptophyta</taxon>
        <taxon>Embryophyta</taxon>
        <taxon>Tracheophyta</taxon>
        <taxon>Spermatophyta</taxon>
        <taxon>Magnoliopsida</taxon>
        <taxon>eudicotyledons</taxon>
        <taxon>Gunneridae</taxon>
        <taxon>Pentapetalae</taxon>
        <taxon>rosids</taxon>
        <taxon>fabids</taxon>
        <taxon>Fagales</taxon>
        <taxon>Fagaceae</taxon>
        <taxon>Lithocarpus</taxon>
    </lineage>
</organism>
<accession>A0AAW2BS32</accession>
<gene>
    <name evidence="1" type="ORF">SO802_028901</name>
</gene>
<dbReference type="AlphaFoldDB" id="A0AAW2BS32"/>
<proteinExistence type="predicted"/>
<comment type="caution">
    <text evidence="1">The sequence shown here is derived from an EMBL/GenBank/DDBJ whole genome shotgun (WGS) entry which is preliminary data.</text>
</comment>
<dbReference type="EMBL" id="JAZDWU010000010">
    <property type="protein sequence ID" value="KAK9988662.1"/>
    <property type="molecule type" value="Genomic_DNA"/>
</dbReference>
<sequence length="342" mass="38432">MVDYSFVRADSPSVSFLFACLGCLLEIVEGERFKGFSLFVGEDCPYRFILSSLLPLVSRSARVARFLKMSREVRSSELETGLSSFDDCEVLEVTSPSTPNKAWNIQCALLERDEKQIRDRFQFPDSNDVDAGALKAHEALSMDDLSPLMEKSSSEVMSSHIQKLLHVYFDNVGFGGVLVHLWEASGLEKKVATTKLMIKYLSAENETLRNKVANLIVEAKNEKECVAALDKSLQVEKDFCKLMDKQIDGATAMQEFKDIDSYLDELCEYYVEGFKLFRKWMVKHHPGLDLSSLVIGEVEKELFVDHPSEATVKNVMEEATTIAEVIEEAATITPVDPAPNEQ</sequence>
<evidence type="ECO:0000313" key="1">
    <source>
        <dbReference type="EMBL" id="KAK9988662.1"/>
    </source>
</evidence>
<evidence type="ECO:0000313" key="2">
    <source>
        <dbReference type="Proteomes" id="UP001459277"/>
    </source>
</evidence>
<name>A0AAW2BS32_9ROSI</name>
<keyword evidence="2" id="KW-1185">Reference proteome</keyword>
<reference evidence="1 2" key="1">
    <citation type="submission" date="2024-01" db="EMBL/GenBank/DDBJ databases">
        <title>A telomere-to-telomere, gap-free genome of sweet tea (Lithocarpus litseifolius).</title>
        <authorList>
            <person name="Zhou J."/>
        </authorList>
    </citation>
    <scope>NUCLEOTIDE SEQUENCE [LARGE SCALE GENOMIC DNA]</scope>
    <source>
        <strain evidence="1">Zhou-2022a</strain>
        <tissue evidence="1">Leaf</tissue>
    </source>
</reference>
<protein>
    <submittedName>
        <fullName evidence="1">Uncharacterized protein</fullName>
    </submittedName>
</protein>
<dbReference type="Proteomes" id="UP001459277">
    <property type="component" value="Unassembled WGS sequence"/>
</dbReference>